<reference evidence="2 3" key="1">
    <citation type="journal article" date="2018" name="Sci. Rep.">
        <title>A novel species of the marine cyanobacterium Acaryochloris with a unique pigment content and lifestyle.</title>
        <authorList>
            <person name="Partensky F."/>
            <person name="Six C."/>
            <person name="Ratin M."/>
            <person name="Garczarek L."/>
            <person name="Vaulot D."/>
            <person name="Probert I."/>
            <person name="Calteau A."/>
            <person name="Gourvil P."/>
            <person name="Marie D."/>
            <person name="Grebert T."/>
            <person name="Bouchier C."/>
            <person name="Le Panse S."/>
            <person name="Gachenot M."/>
            <person name="Rodriguez F."/>
            <person name="Garrido J.L."/>
        </authorList>
    </citation>
    <scope>NUCLEOTIDE SEQUENCE [LARGE SCALE GENOMIC DNA]</scope>
    <source>
        <strain evidence="2 3">RCC1774</strain>
    </source>
</reference>
<dbReference type="OrthoDB" id="9804235at2"/>
<keyword evidence="3" id="KW-1185">Reference proteome</keyword>
<dbReference type="InterPro" id="IPR037523">
    <property type="entry name" value="VOC_core"/>
</dbReference>
<dbReference type="AlphaFoldDB" id="A0A2W1J931"/>
<dbReference type="Gene3D" id="3.10.180.10">
    <property type="entry name" value="2,3-Dihydroxybiphenyl 1,2-Dioxygenase, domain 1"/>
    <property type="match status" value="2"/>
</dbReference>
<dbReference type="PANTHER" id="PTHR33993">
    <property type="entry name" value="GLYOXALASE-RELATED"/>
    <property type="match status" value="1"/>
</dbReference>
<dbReference type="Proteomes" id="UP000248857">
    <property type="component" value="Unassembled WGS sequence"/>
</dbReference>
<organism evidence="2 3">
    <name type="scientific">Acaryochloris thomasi RCC1774</name>
    <dbReference type="NCBI Taxonomy" id="1764569"/>
    <lineage>
        <taxon>Bacteria</taxon>
        <taxon>Bacillati</taxon>
        <taxon>Cyanobacteriota</taxon>
        <taxon>Cyanophyceae</taxon>
        <taxon>Acaryochloridales</taxon>
        <taxon>Acaryochloridaceae</taxon>
        <taxon>Acaryochloris</taxon>
        <taxon>Acaryochloris thomasi</taxon>
    </lineage>
</organism>
<feature type="domain" description="VOC" evidence="1">
    <location>
        <begin position="140"/>
        <end position="261"/>
    </location>
</feature>
<evidence type="ECO:0000313" key="2">
    <source>
        <dbReference type="EMBL" id="PZD70799.1"/>
    </source>
</evidence>
<dbReference type="PANTHER" id="PTHR33993:SF14">
    <property type="entry name" value="GB|AAF24581.1"/>
    <property type="match status" value="1"/>
</dbReference>
<dbReference type="InterPro" id="IPR029068">
    <property type="entry name" value="Glyas_Bleomycin-R_OHBP_Dase"/>
</dbReference>
<evidence type="ECO:0000259" key="1">
    <source>
        <dbReference type="PROSITE" id="PS51819"/>
    </source>
</evidence>
<dbReference type="RefSeq" id="WP_110988631.1">
    <property type="nucleotide sequence ID" value="NZ_CAWNWM010000027.1"/>
</dbReference>
<name>A0A2W1J931_9CYAN</name>
<comment type="caution">
    <text evidence="2">The sequence shown here is derived from an EMBL/GenBank/DDBJ whole genome shotgun (WGS) entry which is preliminary data.</text>
</comment>
<dbReference type="InterPro" id="IPR052164">
    <property type="entry name" value="Anthracycline_SecMetBiosynth"/>
</dbReference>
<dbReference type="PROSITE" id="PS51819">
    <property type="entry name" value="VOC"/>
    <property type="match status" value="2"/>
</dbReference>
<accession>A0A2W1J931</accession>
<evidence type="ECO:0000313" key="3">
    <source>
        <dbReference type="Proteomes" id="UP000248857"/>
    </source>
</evidence>
<dbReference type="InterPro" id="IPR004360">
    <property type="entry name" value="Glyas_Fos-R_dOase_dom"/>
</dbReference>
<proteinExistence type="predicted"/>
<gene>
    <name evidence="2" type="ORF">C1752_08941</name>
</gene>
<dbReference type="CDD" id="cd07247">
    <property type="entry name" value="SgaA_N_like"/>
    <property type="match status" value="2"/>
</dbReference>
<dbReference type="EMBL" id="PQWO01000027">
    <property type="protein sequence ID" value="PZD70799.1"/>
    <property type="molecule type" value="Genomic_DNA"/>
</dbReference>
<sequence>MSLTDQIGTFCWWSLMTKDVEKANAFYQKLFDWKLSEIEIPGHDDSIIYTASKGGFANPVELEEEFPGPSHWIAYITVENVDEACQQAESLGGKVCVPAFDIPTIGRTAVLTDPAGTAFHVFTPATDEGNLNMIGNGPGEICWMELIVDDPDPLLPFYAELVGWKFTDPMPMNGGEYISFKASGEQVADEMIGGILKRPPNVPHMPPVWMSYFSVSSVDVWSEKVASLGGKTVMPKTEIPETGFFACMEDPTGAHFYLFEWFKTNE</sequence>
<feature type="domain" description="VOC" evidence="1">
    <location>
        <begin position="9"/>
        <end position="124"/>
    </location>
</feature>
<dbReference type="SUPFAM" id="SSF54593">
    <property type="entry name" value="Glyoxalase/Bleomycin resistance protein/Dihydroxybiphenyl dioxygenase"/>
    <property type="match status" value="2"/>
</dbReference>
<dbReference type="Pfam" id="PF00903">
    <property type="entry name" value="Glyoxalase"/>
    <property type="match status" value="2"/>
</dbReference>
<protein>
    <submittedName>
        <fullName evidence="2">Glyoxylase CFP32</fullName>
    </submittedName>
</protein>